<dbReference type="InterPro" id="IPR001387">
    <property type="entry name" value="Cro/C1-type_HTH"/>
</dbReference>
<dbReference type="Pfam" id="PF13560">
    <property type="entry name" value="HTH_31"/>
    <property type="match status" value="1"/>
</dbReference>
<sequence length="188" mass="22235">MIIEGYTPKEKIKVRGELVSDKYNNIKVIETEDHERVVIVNHVYKDFEGNVFLNIEIAEEFKRRKKELGFTDRDVAKLVNLTQGQVAQTWFAKKTRQEAVDKQRKNRKKIWDAMQPLFKERAALLKNYDENFPQRLKEVRVKSGLSYEDVAKEVVADPLTIYRWENGSYKPSVRKQLALIDWCNDKEE</sequence>
<name>A0A133XSQ1_9LACT</name>
<reference evidence="1 2" key="1">
    <citation type="submission" date="2016-01" db="EMBL/GenBank/DDBJ databases">
        <authorList>
            <person name="Oliw E.H."/>
        </authorList>
    </citation>
    <scope>NUCLEOTIDE SEQUENCE [LARGE SCALE GENOMIC DNA]</scope>
    <source>
        <strain evidence="1 2">KA00635</strain>
    </source>
</reference>
<evidence type="ECO:0000313" key="2">
    <source>
        <dbReference type="Proteomes" id="UP000070422"/>
    </source>
</evidence>
<proteinExistence type="predicted"/>
<dbReference type="GO" id="GO:0003677">
    <property type="term" value="F:DNA binding"/>
    <property type="evidence" value="ECO:0007669"/>
    <property type="project" value="InterPro"/>
</dbReference>
<dbReference type="Gene3D" id="1.10.260.40">
    <property type="entry name" value="lambda repressor-like DNA-binding domains"/>
    <property type="match status" value="1"/>
</dbReference>
<dbReference type="SUPFAM" id="SSF47413">
    <property type="entry name" value="lambda repressor-like DNA-binding domains"/>
    <property type="match status" value="1"/>
</dbReference>
<comment type="caution">
    <text evidence="1">The sequence shown here is derived from an EMBL/GenBank/DDBJ whole genome shotgun (WGS) entry which is preliminary data.</text>
</comment>
<dbReference type="CDD" id="cd00093">
    <property type="entry name" value="HTH_XRE"/>
    <property type="match status" value="1"/>
</dbReference>
<dbReference type="EMBL" id="LSCQ01000088">
    <property type="protein sequence ID" value="KXB33964.1"/>
    <property type="molecule type" value="Genomic_DNA"/>
</dbReference>
<protein>
    <submittedName>
        <fullName evidence="1">Uncharacterized protein</fullName>
    </submittedName>
</protein>
<accession>A0A133XSQ1</accession>
<organism evidence="1 2">
    <name type="scientific">Aerococcus christensenii</name>
    <dbReference type="NCBI Taxonomy" id="87541"/>
    <lineage>
        <taxon>Bacteria</taxon>
        <taxon>Bacillati</taxon>
        <taxon>Bacillota</taxon>
        <taxon>Bacilli</taxon>
        <taxon>Lactobacillales</taxon>
        <taxon>Aerococcaceae</taxon>
        <taxon>Aerococcus</taxon>
    </lineage>
</organism>
<dbReference type="Proteomes" id="UP000070422">
    <property type="component" value="Unassembled WGS sequence"/>
</dbReference>
<dbReference type="RefSeq" id="WP_060937258.1">
    <property type="nucleotide sequence ID" value="NZ_JASOZP010000028.1"/>
</dbReference>
<dbReference type="PATRIC" id="fig|87541.4.peg.1561"/>
<evidence type="ECO:0000313" key="1">
    <source>
        <dbReference type="EMBL" id="KXB33964.1"/>
    </source>
</evidence>
<gene>
    <name evidence="1" type="ORF">HMPREF3187_01573</name>
</gene>
<dbReference type="InterPro" id="IPR010982">
    <property type="entry name" value="Lambda_DNA-bd_dom_sf"/>
</dbReference>
<dbReference type="AlphaFoldDB" id="A0A133XSQ1"/>
<dbReference type="OrthoDB" id="9813152at2"/>